<sequence>MQVQGLPGARSRGPSAHRGRASWRWLANNNDATFFPGEHGNSPGSPSDFCEETAVRRSASEPVIGTRESYVSRSTLIRSLRRTGVLTSVALAVTVAVAGPAAAHAEVEAAGARALDQNVALTFSAASESATAGISKLEVILPEGISPQDVTYDEGPKGWKFAPTGRGYTVSGPKLAVGADAEYVVTVRQLPDAKELVFKTLQSYSDGKIDRWIELEEESEGDGHGHGHPAPRLELKAAAPGAEPVSPTPTQDPSASASNTASDEPAAKESSAEPVADDSKDDDGMPVAVPLGVGAAVVVLGGGAWWMRRRRSGAA</sequence>
<keyword evidence="2" id="KW-0812">Transmembrane</keyword>
<dbReference type="InterPro" id="IPR038507">
    <property type="entry name" value="YcnI-like_sf"/>
</dbReference>
<feature type="domain" description="YncI copper-binding" evidence="3">
    <location>
        <begin position="171"/>
        <end position="235"/>
    </location>
</feature>
<dbReference type="Proteomes" id="UP000594205">
    <property type="component" value="Chromosome"/>
</dbReference>
<feature type="region of interest" description="Disordered" evidence="1">
    <location>
        <begin position="1"/>
        <end position="20"/>
    </location>
</feature>
<protein>
    <submittedName>
        <fullName evidence="4">DUF1775 domain-containing protein</fullName>
    </submittedName>
</protein>
<proteinExistence type="predicted"/>
<evidence type="ECO:0000313" key="5">
    <source>
        <dbReference type="Proteomes" id="UP000594205"/>
    </source>
</evidence>
<gene>
    <name evidence="4" type="ORF">IM697_27035</name>
</gene>
<dbReference type="EMBL" id="CP063373">
    <property type="protein sequence ID" value="QOV33839.1"/>
    <property type="molecule type" value="Genomic_DNA"/>
</dbReference>
<feature type="region of interest" description="Disordered" evidence="1">
    <location>
        <begin position="239"/>
        <end position="288"/>
    </location>
</feature>
<dbReference type="AlphaFoldDB" id="A0A7M2SCV1"/>
<name>A0A7M2SCV1_9ACTN</name>
<dbReference type="Gene3D" id="2.60.40.2230">
    <property type="entry name" value="Uncharacterised protein YcnI-like PF07987, DUF1775"/>
    <property type="match status" value="1"/>
</dbReference>
<evidence type="ECO:0000313" key="4">
    <source>
        <dbReference type="EMBL" id="QOV33839.1"/>
    </source>
</evidence>
<keyword evidence="5" id="KW-1185">Reference proteome</keyword>
<keyword evidence="2" id="KW-0472">Membrane</keyword>
<keyword evidence="2" id="KW-1133">Transmembrane helix</keyword>
<evidence type="ECO:0000259" key="3">
    <source>
        <dbReference type="Pfam" id="PF07987"/>
    </source>
</evidence>
<accession>A0A7M2SCV1</accession>
<dbReference type="InterPro" id="IPR012533">
    <property type="entry name" value="YcnI-copper_dom"/>
</dbReference>
<evidence type="ECO:0000256" key="2">
    <source>
        <dbReference type="SAM" id="Phobius"/>
    </source>
</evidence>
<dbReference type="KEGG" id="sfeu:IM697_27035"/>
<reference evidence="4 5" key="1">
    <citation type="submission" date="2020-10" db="EMBL/GenBank/DDBJ databases">
        <title>Streptomyces ferrugineus complate genome analysis.</title>
        <authorList>
            <person name="Anwar N."/>
        </authorList>
    </citation>
    <scope>NUCLEOTIDE SEQUENCE [LARGE SCALE GENOMIC DNA]</scope>
    <source>
        <strain evidence="4 5">CCTCC AA2014009</strain>
    </source>
</reference>
<feature type="compositionally biased region" description="Polar residues" evidence="1">
    <location>
        <begin position="248"/>
        <end position="262"/>
    </location>
</feature>
<evidence type="ECO:0000256" key="1">
    <source>
        <dbReference type="SAM" id="MobiDB-lite"/>
    </source>
</evidence>
<dbReference type="Pfam" id="PF07987">
    <property type="entry name" value="DUF1775"/>
    <property type="match status" value="1"/>
</dbReference>
<organism evidence="4 5">
    <name type="scientific">Streptomyces ferrugineus</name>
    <dbReference type="NCBI Taxonomy" id="1413221"/>
    <lineage>
        <taxon>Bacteria</taxon>
        <taxon>Bacillati</taxon>
        <taxon>Actinomycetota</taxon>
        <taxon>Actinomycetes</taxon>
        <taxon>Kitasatosporales</taxon>
        <taxon>Streptomycetaceae</taxon>
        <taxon>Streptomyces</taxon>
    </lineage>
</organism>
<feature type="transmembrane region" description="Helical" evidence="2">
    <location>
        <begin position="287"/>
        <end position="307"/>
    </location>
</feature>